<protein>
    <recommendedName>
        <fullName evidence="4">Glycosyl transferase family 1 domain-containing protein</fullName>
    </recommendedName>
</protein>
<keyword evidence="6" id="KW-1185">Reference proteome</keyword>
<accession>A0AAN9ML04</accession>
<dbReference type="PANTHER" id="PTHR46635">
    <property type="entry name" value="GLYCOSYL TRANSFERASE FAMILY 1 PROTEIN"/>
    <property type="match status" value="1"/>
</dbReference>
<evidence type="ECO:0000313" key="5">
    <source>
        <dbReference type="EMBL" id="KAK7356564.1"/>
    </source>
</evidence>
<feature type="domain" description="Glycosyl transferase family 1" evidence="4">
    <location>
        <begin position="401"/>
        <end position="521"/>
    </location>
</feature>
<keyword evidence="3" id="KW-0812">Transmembrane</keyword>
<feature type="region of interest" description="Disordered" evidence="2">
    <location>
        <begin position="39"/>
        <end position="64"/>
    </location>
</feature>
<evidence type="ECO:0000256" key="3">
    <source>
        <dbReference type="SAM" id="Phobius"/>
    </source>
</evidence>
<evidence type="ECO:0000259" key="4">
    <source>
        <dbReference type="Pfam" id="PF00534"/>
    </source>
</evidence>
<evidence type="ECO:0000313" key="6">
    <source>
        <dbReference type="Proteomes" id="UP001374584"/>
    </source>
</evidence>
<dbReference type="InterPro" id="IPR001296">
    <property type="entry name" value="Glyco_trans_1"/>
</dbReference>
<evidence type="ECO:0000256" key="1">
    <source>
        <dbReference type="ARBA" id="ARBA00022676"/>
    </source>
</evidence>
<reference evidence="5 6" key="1">
    <citation type="submission" date="2024-01" db="EMBL/GenBank/DDBJ databases">
        <title>The genomes of 5 underutilized Papilionoideae crops provide insights into root nodulation and disease resistanc.</title>
        <authorList>
            <person name="Jiang F."/>
        </authorList>
    </citation>
    <scope>NUCLEOTIDE SEQUENCE [LARGE SCALE GENOMIC DNA]</scope>
    <source>
        <strain evidence="5">JINMINGXINNONG_FW02</strain>
        <tissue evidence="5">Leaves</tissue>
    </source>
</reference>
<sequence>MGLSRNAASQPEIDDAGGDIGFHAIRGGFPFKRNPSHYRHRGSFDRQLPRSSNSSNSNNSSRSHLHSRLTRKGLLLWLFPFCKSKSGFYALIIVVVFLFAFASMVMQNSITSVFRQRAERGRYHREGLRFGTALRFVPGRVSQGFLSGDGLDRVRSQPRLGVRPPRIALILGHMTIDPQSLMLVTVIRNLQKLGYVFKIFAVGHGKAHSIWENIGGGISHLNTERQGLIDWSIFEGIIVGSLEAKEAISSLMQEPFCSIPLIWIIQEDSLSSRLPVYEQMGWEHLVSHWRRAFDRASVVVFPDFTYPMLYSELDTGNFFVIPGSPVDVWAAERYHKTHAKDQLRELNGFDKYDMVVLVVGSTVFYDDLSWDYAVAMHSIGPLLTKYARRNDATESFKFVFLCGNSTDGSDDALQEVASRLGLRQGSVRHYGFNGDVNSVLLMADIILYGSAQEVQGFPPLLIRAMTFEIPVIAPDFPVLKKYIVDGVHGIFFPKQNPEVLMNAFSLLLSNGRLSKFAKAIASSGRQLAKNVLSLDCITGYARLLENVLSFPSDALLPGPVSQIQQGSWEWNLLQHEINLGIHLSNMDGGLFNGKVSVVYAVENELAGLNYSTSIFENGTEVSEEDELTQLDWDVLREIEISEENEMFEIAEVEERMEKDVGVWDNIYRNARKSEKLKFEVNERDEGELERTGQPVCIYEIYNGAGVWPFLHHGSLYRGLSLSRSGQRQSSDDVDAVGRLPLLNDTYYQEILCEMGGMFAIANKVDTIHRRPWIGFQSWRAAGRKVALSTIAEKVLEQRMQESSRGDVIYFWGHLDIDRTIIGNNNAISFWYMCDILNGGNCRTVFQDGFRQMYALPHDVETLPPMPEDGGYWSALHSWVMPTPSFLEFIMFSRMFVDSIDALRRDSSKYGLCLLGSSKIETKHCYCRVLELLINVWAYHSARRMVYINPSTGSMEEQHPIEQRKGFMWAKYFNFSLLKSMDEDLAEAADDGDHPRDVWLWPMTGEVHWHGIYEREREERYRLKMDKKRKTKEKLFERMKHGYKQKSLGG</sequence>
<dbReference type="AlphaFoldDB" id="A0AAN9ML04"/>
<keyword evidence="3" id="KW-0472">Membrane</keyword>
<dbReference type="PANTHER" id="PTHR46635:SF2">
    <property type="entry name" value="GLYCOSYL TRANSFERASE FAMILY 1 DOMAIN-CONTAINING PROTEIN"/>
    <property type="match status" value="1"/>
</dbReference>
<comment type="caution">
    <text evidence="5">The sequence shown here is derived from an EMBL/GenBank/DDBJ whole genome shotgun (WGS) entry which is preliminary data.</text>
</comment>
<organism evidence="5 6">
    <name type="scientific">Phaseolus coccineus</name>
    <name type="common">Scarlet runner bean</name>
    <name type="synonym">Phaseolus multiflorus</name>
    <dbReference type="NCBI Taxonomy" id="3886"/>
    <lineage>
        <taxon>Eukaryota</taxon>
        <taxon>Viridiplantae</taxon>
        <taxon>Streptophyta</taxon>
        <taxon>Embryophyta</taxon>
        <taxon>Tracheophyta</taxon>
        <taxon>Spermatophyta</taxon>
        <taxon>Magnoliopsida</taxon>
        <taxon>eudicotyledons</taxon>
        <taxon>Gunneridae</taxon>
        <taxon>Pentapetalae</taxon>
        <taxon>rosids</taxon>
        <taxon>fabids</taxon>
        <taxon>Fabales</taxon>
        <taxon>Fabaceae</taxon>
        <taxon>Papilionoideae</taxon>
        <taxon>50 kb inversion clade</taxon>
        <taxon>NPAAA clade</taxon>
        <taxon>indigoferoid/millettioid clade</taxon>
        <taxon>Phaseoleae</taxon>
        <taxon>Phaseolus</taxon>
    </lineage>
</organism>
<dbReference type="EMBL" id="JAYMYR010000006">
    <property type="protein sequence ID" value="KAK7356564.1"/>
    <property type="molecule type" value="Genomic_DNA"/>
</dbReference>
<dbReference type="GO" id="GO:0016757">
    <property type="term" value="F:glycosyltransferase activity"/>
    <property type="evidence" value="ECO:0007669"/>
    <property type="project" value="UniProtKB-KW"/>
</dbReference>
<feature type="compositionally biased region" description="Low complexity" evidence="2">
    <location>
        <begin position="50"/>
        <end position="62"/>
    </location>
</feature>
<keyword evidence="1" id="KW-0808">Transferase</keyword>
<proteinExistence type="predicted"/>
<evidence type="ECO:0000256" key="2">
    <source>
        <dbReference type="SAM" id="MobiDB-lite"/>
    </source>
</evidence>
<dbReference type="SUPFAM" id="SSF53756">
    <property type="entry name" value="UDP-Glycosyltransferase/glycogen phosphorylase"/>
    <property type="match status" value="1"/>
</dbReference>
<dbReference type="Pfam" id="PF00534">
    <property type="entry name" value="Glycos_transf_1"/>
    <property type="match status" value="1"/>
</dbReference>
<name>A0AAN9ML04_PHACN</name>
<dbReference type="Proteomes" id="UP001374584">
    <property type="component" value="Unassembled WGS sequence"/>
</dbReference>
<feature type="transmembrane region" description="Helical" evidence="3">
    <location>
        <begin position="88"/>
        <end position="106"/>
    </location>
</feature>
<dbReference type="Gene3D" id="3.40.50.2000">
    <property type="entry name" value="Glycogen Phosphorylase B"/>
    <property type="match status" value="1"/>
</dbReference>
<gene>
    <name evidence="5" type="ORF">VNO80_15838</name>
</gene>
<keyword evidence="1" id="KW-0328">Glycosyltransferase</keyword>
<keyword evidence="3" id="KW-1133">Transmembrane helix</keyword>